<dbReference type="AlphaFoldDB" id="A0A814Y388"/>
<evidence type="ECO:0008006" key="6">
    <source>
        <dbReference type="Google" id="ProtNLM"/>
    </source>
</evidence>
<name>A0A814Y388_9BILA</name>
<evidence type="ECO:0000313" key="5">
    <source>
        <dbReference type="Proteomes" id="UP000663889"/>
    </source>
</evidence>
<feature type="region of interest" description="Disordered" evidence="3">
    <location>
        <begin position="971"/>
        <end position="993"/>
    </location>
</feature>
<feature type="region of interest" description="Disordered" evidence="3">
    <location>
        <begin position="720"/>
        <end position="772"/>
    </location>
</feature>
<dbReference type="EMBL" id="CAJNOU010001571">
    <property type="protein sequence ID" value="CAF1223868.1"/>
    <property type="molecule type" value="Genomic_DNA"/>
</dbReference>
<dbReference type="PANTHER" id="PTHR13213">
    <property type="entry name" value="MYB-BINDING PROTEIN 1A FAMILY MEMBER"/>
    <property type="match status" value="1"/>
</dbReference>
<sequence>MDIYWELSDFDIHNRQQGMEKLLKSFKTLSSDDNNEKHLSSELDYTISRLIKGLVSNRKCARIGYAATLGTLASLTDDQLQIPSVDDFISLVQDKLTTKKEAGVEDAKNVRIGRVLSYIALAYTQKDNNLSILLQKIIPDLLLIRTQETRRRLRTFIDASIVQLAKWSDRKLFKKEILPHIQELLPTNWQVGDDGTKSLFLFVSLVNLYPKIFNQEYFQSHWNDDMLPLGKTNDQQTIIKKCLQSFDNELHLLQQLCQELLIYAIRTQQLALFWPVIVDELSNIGFDSNKGHILLDLITFCFHEQENPNSIYTIETILDSSQILFSKIFDLLSSSGRKIHQQASIVLSKDAFEKLAHTIANRPLEERLRLFEKLLNCANKNYTYIHSIANAVTEKLTIDELLVYVKYIIGLFCAVSKEDESALNRRRHFLLEILSNVCNCSSFDLKDNSCGLLFENILAICVLLANFKLHNHIPKQFREFLHGNIEISDVTREHIEDTIYKFLMYEFHENQYEHSLNVFQKSIHWFQSTKHFSPLFKNVDEIKLYLNEQSEELFQIIQGNTIQSFPDEKLRLAFRQVFVLSFYDLFVDFNRAKQYLDDLITCVKNARIQLVLKKKVKEKSSWIEVFIDILLSMDTKKQHDIRSIIKKIYHQIAPYVNENALKLMLQTITVENESDDEDEDESDDDNESNIEEEEEEEDDELIENGDVNEDLRQAVEKALGDAAAKEDQPTITVENESDDDDEDEDESDGDSESNIEEEEEEEEDELIENGDVNEDLRQAVEKALGDAAAKEDQPNDVDMDDEAMLRLDPLIAEAFRSQIKKSSNIKIINEKLHHQFRVLDLIESVIKKDERMRFVLISIRPLIETLTRLPNTSAYKTMIERLDSILRHLSSRKIGHSDMPTTDECMELFCYLTSLAGSRTKLTTETLSKVSMFVIKLCLHVGKLEDRLAGVEETILTMYEGGFLRFLQPNSTKEKSEKKKNKQKNDDEDNDEPIVHQSVVHPSIIKEFLLRFSEYGTRLMLLMVQTALKETVNWKKRNIVCGTLNNFLNKKQLDNLDEKLLKATIDLLVTMCNDPKSSKMESLHVITVLTQKLLLIRNPTLTDKQALTLLNAISVAIKTKPINSDKQRKQLLNLLQSFKKRFKLTINEEIMNMLTMKRKSSSITTANNETNNKPKKLKTNPTNISNGDNKESIVDCRQIPFKGISVKT</sequence>
<keyword evidence="2" id="KW-0539">Nucleus</keyword>
<dbReference type="GO" id="GO:0005730">
    <property type="term" value="C:nucleolus"/>
    <property type="evidence" value="ECO:0007669"/>
    <property type="project" value="InterPro"/>
</dbReference>
<dbReference type="GO" id="GO:0003714">
    <property type="term" value="F:transcription corepressor activity"/>
    <property type="evidence" value="ECO:0007669"/>
    <property type="project" value="TreeGrafter"/>
</dbReference>
<evidence type="ECO:0000313" key="4">
    <source>
        <dbReference type="EMBL" id="CAF1223868.1"/>
    </source>
</evidence>
<feature type="compositionally biased region" description="Acidic residues" evidence="3">
    <location>
        <begin position="735"/>
        <end position="772"/>
    </location>
</feature>
<protein>
    <recommendedName>
        <fullName evidence="6">DNA polymerase V</fullName>
    </recommendedName>
</protein>
<gene>
    <name evidence="4" type="ORF">SEV965_LOCUS22332</name>
</gene>
<proteinExistence type="predicted"/>
<feature type="compositionally biased region" description="Acidic residues" evidence="3">
    <location>
        <begin position="672"/>
        <end position="703"/>
    </location>
</feature>
<reference evidence="4" key="1">
    <citation type="submission" date="2021-02" db="EMBL/GenBank/DDBJ databases">
        <authorList>
            <person name="Nowell W R."/>
        </authorList>
    </citation>
    <scope>NUCLEOTIDE SEQUENCE</scope>
</reference>
<feature type="region of interest" description="Disordered" evidence="3">
    <location>
        <begin position="671"/>
        <end position="703"/>
    </location>
</feature>
<dbReference type="InterPro" id="IPR007015">
    <property type="entry name" value="DNA_pol_V/MYBBP1A"/>
</dbReference>
<comment type="subcellular location">
    <subcellularLocation>
        <location evidence="1">Nucleus</location>
    </subcellularLocation>
</comment>
<comment type="caution">
    <text evidence="4">The sequence shown here is derived from an EMBL/GenBank/DDBJ whole genome shotgun (WGS) entry which is preliminary data.</text>
</comment>
<dbReference type="GO" id="GO:0043565">
    <property type="term" value="F:sequence-specific DNA binding"/>
    <property type="evidence" value="ECO:0007669"/>
    <property type="project" value="TreeGrafter"/>
</dbReference>
<dbReference type="Pfam" id="PF04931">
    <property type="entry name" value="DNA_pol_phi"/>
    <property type="match status" value="2"/>
</dbReference>
<accession>A0A814Y388</accession>
<feature type="region of interest" description="Disordered" evidence="3">
    <location>
        <begin position="1159"/>
        <end position="1190"/>
    </location>
</feature>
<evidence type="ECO:0000256" key="1">
    <source>
        <dbReference type="ARBA" id="ARBA00004123"/>
    </source>
</evidence>
<dbReference type="Proteomes" id="UP000663889">
    <property type="component" value="Unassembled WGS sequence"/>
</dbReference>
<organism evidence="4 5">
    <name type="scientific">Rotaria sordida</name>
    <dbReference type="NCBI Taxonomy" id="392033"/>
    <lineage>
        <taxon>Eukaryota</taxon>
        <taxon>Metazoa</taxon>
        <taxon>Spiralia</taxon>
        <taxon>Gnathifera</taxon>
        <taxon>Rotifera</taxon>
        <taxon>Eurotatoria</taxon>
        <taxon>Bdelloidea</taxon>
        <taxon>Philodinida</taxon>
        <taxon>Philodinidae</taxon>
        <taxon>Rotaria</taxon>
    </lineage>
</organism>
<dbReference type="GO" id="GO:0003723">
    <property type="term" value="F:RNA binding"/>
    <property type="evidence" value="ECO:0007669"/>
    <property type="project" value="TreeGrafter"/>
</dbReference>
<dbReference type="PANTHER" id="PTHR13213:SF2">
    <property type="entry name" value="MYB-BINDING PROTEIN 1A"/>
    <property type="match status" value="1"/>
</dbReference>
<evidence type="ECO:0000256" key="3">
    <source>
        <dbReference type="SAM" id="MobiDB-lite"/>
    </source>
</evidence>
<evidence type="ECO:0000256" key="2">
    <source>
        <dbReference type="ARBA" id="ARBA00023242"/>
    </source>
</evidence>